<evidence type="ECO:0000313" key="2">
    <source>
        <dbReference type="Proteomes" id="UP000054047"/>
    </source>
</evidence>
<dbReference type="AlphaFoldDB" id="A0A0C2GHQ2"/>
<dbReference type="Pfam" id="PF05380">
    <property type="entry name" value="Peptidase_A17"/>
    <property type="match status" value="1"/>
</dbReference>
<name>A0A0C2GHQ2_9BILA</name>
<sequence length="291" mass="32866">MEMVTKRLVARQIASVYDPLGWIVPLPTQAKSFQRNLWKQQFQWDTEIPPELRNQWSDIIGLINGFQKSFPRRVCASFGTQNLAVFADAREIAIAACAYPFNEKTSALVMAKGKLPSVKTITTMPKLELNALTLATLLANSISEVLKTHSHIVLNWLSAPRRSHLGVLVEKRGREIRRIVENLEEKRVTVLFSYVNTNENPADAGTRGLAKEGLSDYFWWTGPKFLKTPIGTWSTKFNQLAHVNDTTFDDVSNGECLNISVASTAFTESASVHELLNWTRYSSFPEKQLQH</sequence>
<dbReference type="PANTHER" id="PTHR47331">
    <property type="entry name" value="PHD-TYPE DOMAIN-CONTAINING PROTEIN"/>
    <property type="match status" value="1"/>
</dbReference>
<dbReference type="EMBL" id="KN735494">
    <property type="protein sequence ID" value="KIH56601.1"/>
    <property type="molecule type" value="Genomic_DNA"/>
</dbReference>
<organism evidence="1 2">
    <name type="scientific">Ancylostoma duodenale</name>
    <dbReference type="NCBI Taxonomy" id="51022"/>
    <lineage>
        <taxon>Eukaryota</taxon>
        <taxon>Metazoa</taxon>
        <taxon>Ecdysozoa</taxon>
        <taxon>Nematoda</taxon>
        <taxon>Chromadorea</taxon>
        <taxon>Rhabditida</taxon>
        <taxon>Rhabditina</taxon>
        <taxon>Rhabditomorpha</taxon>
        <taxon>Strongyloidea</taxon>
        <taxon>Ancylostomatidae</taxon>
        <taxon>Ancylostomatinae</taxon>
        <taxon>Ancylostoma</taxon>
    </lineage>
</organism>
<evidence type="ECO:0000313" key="1">
    <source>
        <dbReference type="EMBL" id="KIH56601.1"/>
    </source>
</evidence>
<dbReference type="OrthoDB" id="429521at2759"/>
<proteinExistence type="predicted"/>
<keyword evidence="2" id="KW-1185">Reference proteome</keyword>
<protein>
    <submittedName>
        <fullName evidence="1">Pao retrotransposon peptidase</fullName>
    </submittedName>
</protein>
<reference evidence="1 2" key="1">
    <citation type="submission" date="2013-12" db="EMBL/GenBank/DDBJ databases">
        <title>Draft genome of the parsitic nematode Ancylostoma duodenale.</title>
        <authorList>
            <person name="Mitreva M."/>
        </authorList>
    </citation>
    <scope>NUCLEOTIDE SEQUENCE [LARGE SCALE GENOMIC DNA]</scope>
    <source>
        <strain evidence="1 2">Zhejiang</strain>
    </source>
</reference>
<dbReference type="Proteomes" id="UP000054047">
    <property type="component" value="Unassembled WGS sequence"/>
</dbReference>
<dbReference type="InterPro" id="IPR008042">
    <property type="entry name" value="Retrotrans_Pao"/>
</dbReference>
<gene>
    <name evidence="1" type="ORF">ANCDUO_13218</name>
</gene>
<accession>A0A0C2GHQ2</accession>